<evidence type="ECO:0000313" key="2">
    <source>
        <dbReference type="Proteomes" id="UP000054248"/>
    </source>
</evidence>
<dbReference type="Gene3D" id="1.25.40.10">
    <property type="entry name" value="Tetratricopeptide repeat domain"/>
    <property type="match status" value="2"/>
</dbReference>
<dbReference type="Gene3D" id="1.10.510.10">
    <property type="entry name" value="Transferase(Phosphotransferase) domain 1"/>
    <property type="match status" value="1"/>
</dbReference>
<dbReference type="Pfam" id="PF13424">
    <property type="entry name" value="TPR_12"/>
    <property type="match status" value="1"/>
</dbReference>
<evidence type="ECO:0000313" key="1">
    <source>
        <dbReference type="EMBL" id="KIO23976.1"/>
    </source>
</evidence>
<gene>
    <name evidence="1" type="ORF">M407DRAFT_26590</name>
</gene>
<sequence length="365" mass="39804">MTGSIPFSNVNREPSIILHVIKGNLPIVRDDAQLSHIRTLCSIMTDCWNADLTARPNASECKAVVQWMPLTVPSTADIASGPKIRSGALLYKWARCTACRTNWNKQRHSSTKPSLGGRSTGQDLAVAFASLGLGQVHAARLENSKAIECFSQSMDIFVRNDEEHGQAAALIALGQVYDDQSEANALIGLGNAAGAQSRLDEAVTLYIQARDIYIQIGHQLGRANALTGLGDIFRKKSELSEAKTYYEDAHDYYGRVGNELGIARTLHGLGDVYNAGAEYKKASAAYEEAQQIFSSIDRPLGKANALVSLMPLRIREGRFPEAVSLMEEAISIYESIGRTEAGKKAREVLSTLRQLLSEVESGYQQ</sequence>
<protein>
    <submittedName>
        <fullName evidence="1">Uncharacterized protein</fullName>
    </submittedName>
</protein>
<dbReference type="InterPro" id="IPR011990">
    <property type="entry name" value="TPR-like_helical_dom_sf"/>
</dbReference>
<reference evidence="2" key="2">
    <citation type="submission" date="2015-01" db="EMBL/GenBank/DDBJ databases">
        <title>Evolutionary Origins and Diversification of the Mycorrhizal Mutualists.</title>
        <authorList>
            <consortium name="DOE Joint Genome Institute"/>
            <consortium name="Mycorrhizal Genomics Consortium"/>
            <person name="Kohler A."/>
            <person name="Kuo A."/>
            <person name="Nagy L.G."/>
            <person name="Floudas D."/>
            <person name="Copeland A."/>
            <person name="Barry K.W."/>
            <person name="Cichocki N."/>
            <person name="Veneault-Fourrey C."/>
            <person name="LaButti K."/>
            <person name="Lindquist E.A."/>
            <person name="Lipzen A."/>
            <person name="Lundell T."/>
            <person name="Morin E."/>
            <person name="Murat C."/>
            <person name="Riley R."/>
            <person name="Ohm R."/>
            <person name="Sun H."/>
            <person name="Tunlid A."/>
            <person name="Henrissat B."/>
            <person name="Grigoriev I.V."/>
            <person name="Hibbett D.S."/>
            <person name="Martin F."/>
        </authorList>
    </citation>
    <scope>NUCLEOTIDE SEQUENCE [LARGE SCALE GENOMIC DNA]</scope>
    <source>
        <strain evidence="2">MUT 4182</strain>
    </source>
</reference>
<dbReference type="HOGENOM" id="CLU_000288_7_37_1"/>
<dbReference type="STRING" id="1051891.A0A0C3QE09"/>
<reference evidence="1 2" key="1">
    <citation type="submission" date="2014-04" db="EMBL/GenBank/DDBJ databases">
        <authorList>
            <consortium name="DOE Joint Genome Institute"/>
            <person name="Kuo A."/>
            <person name="Girlanda M."/>
            <person name="Perotto S."/>
            <person name="Kohler A."/>
            <person name="Nagy L.G."/>
            <person name="Floudas D."/>
            <person name="Copeland A."/>
            <person name="Barry K.W."/>
            <person name="Cichocki N."/>
            <person name="Veneault-Fourrey C."/>
            <person name="LaButti K."/>
            <person name="Lindquist E.A."/>
            <person name="Lipzen A."/>
            <person name="Lundell T."/>
            <person name="Morin E."/>
            <person name="Murat C."/>
            <person name="Sun H."/>
            <person name="Tunlid A."/>
            <person name="Henrissat B."/>
            <person name="Grigoriev I.V."/>
            <person name="Hibbett D.S."/>
            <person name="Martin F."/>
            <person name="Nordberg H.P."/>
            <person name="Cantor M.N."/>
            <person name="Hua S.X."/>
        </authorList>
    </citation>
    <scope>NUCLEOTIDE SEQUENCE [LARGE SCALE GENOMIC DNA]</scope>
    <source>
        <strain evidence="1 2">MUT 4182</strain>
    </source>
</reference>
<dbReference type="OrthoDB" id="3178500at2759"/>
<dbReference type="SMART" id="SM00028">
    <property type="entry name" value="TPR"/>
    <property type="match status" value="4"/>
</dbReference>
<keyword evidence="2" id="KW-1185">Reference proteome</keyword>
<dbReference type="EMBL" id="KN823071">
    <property type="protein sequence ID" value="KIO23976.1"/>
    <property type="molecule type" value="Genomic_DNA"/>
</dbReference>
<dbReference type="PANTHER" id="PTHR10098:SF108">
    <property type="entry name" value="TETRATRICOPEPTIDE REPEAT PROTEIN 28"/>
    <property type="match status" value="1"/>
</dbReference>
<organism evidence="1 2">
    <name type="scientific">Tulasnella calospora MUT 4182</name>
    <dbReference type="NCBI Taxonomy" id="1051891"/>
    <lineage>
        <taxon>Eukaryota</taxon>
        <taxon>Fungi</taxon>
        <taxon>Dikarya</taxon>
        <taxon>Basidiomycota</taxon>
        <taxon>Agaricomycotina</taxon>
        <taxon>Agaricomycetes</taxon>
        <taxon>Cantharellales</taxon>
        <taxon>Tulasnellaceae</taxon>
        <taxon>Tulasnella</taxon>
    </lineage>
</organism>
<proteinExistence type="predicted"/>
<dbReference type="InterPro" id="IPR019734">
    <property type="entry name" value="TPR_rpt"/>
</dbReference>
<dbReference type="PANTHER" id="PTHR10098">
    <property type="entry name" value="RAPSYN-RELATED"/>
    <property type="match status" value="1"/>
</dbReference>
<dbReference type="AlphaFoldDB" id="A0A0C3QE09"/>
<name>A0A0C3QE09_9AGAM</name>
<dbReference type="Proteomes" id="UP000054248">
    <property type="component" value="Unassembled WGS sequence"/>
</dbReference>
<dbReference type="SUPFAM" id="SSF48452">
    <property type="entry name" value="TPR-like"/>
    <property type="match status" value="1"/>
</dbReference>
<accession>A0A0C3QE09</accession>